<evidence type="ECO:0000256" key="11">
    <source>
        <dbReference type="ARBA" id="ARBA00025614"/>
    </source>
</evidence>
<keyword evidence="3 13" id="KW-0138">CF(0)</keyword>
<gene>
    <name evidence="16" type="ORF">ENF32_01720</name>
</gene>
<organism evidence="16">
    <name type="scientific">Thermosulfidibacter takaii</name>
    <dbReference type="NCBI Taxonomy" id="412593"/>
    <lineage>
        <taxon>Bacteria</taxon>
        <taxon>Pseudomonadati</taxon>
        <taxon>Thermosulfidibacterota</taxon>
        <taxon>Thermosulfidibacteria</taxon>
        <taxon>Thermosulfidibacterales</taxon>
        <taxon>Thermosulfidibacteraceae</taxon>
    </lineage>
</organism>
<evidence type="ECO:0000256" key="8">
    <source>
        <dbReference type="ARBA" id="ARBA00023136"/>
    </source>
</evidence>
<dbReference type="Pfam" id="PF00430">
    <property type="entry name" value="ATP-synt_B"/>
    <property type="match status" value="1"/>
</dbReference>
<dbReference type="Proteomes" id="UP000885690">
    <property type="component" value="Unassembled WGS sequence"/>
</dbReference>
<sequence>MGVVRMRLLGRYLTVFSLVFLWTGLVWASGGEGGEHHVSFMMEAFRVVNFVVFAFLLYKFAGQPIKNYFKERIHTIELALREAKEAREEAEERAKEHAAKLKNAEVELKDMLYHAERERDEQMRRVREETE</sequence>
<dbReference type="AlphaFoldDB" id="A0A7C0U5Q0"/>
<comment type="function">
    <text evidence="11">Component of the F(0) channel, it forms part of the peripheral stalk, linking F(1) to F(0). The b'-subunit is a diverged and duplicated form of b found in plants and photosynthetic bacteria.</text>
</comment>
<evidence type="ECO:0000256" key="1">
    <source>
        <dbReference type="ARBA" id="ARBA00005513"/>
    </source>
</evidence>
<dbReference type="EMBL" id="DQWS01000065">
    <property type="protein sequence ID" value="HDD52772.1"/>
    <property type="molecule type" value="Genomic_DNA"/>
</dbReference>
<reference evidence="16" key="1">
    <citation type="journal article" date="2020" name="mSystems">
        <title>Genome- and Community-Level Interaction Insights into Carbon Utilization and Element Cycling Functions of Hydrothermarchaeota in Hydrothermal Sediment.</title>
        <authorList>
            <person name="Zhou Z."/>
            <person name="Liu Y."/>
            <person name="Xu W."/>
            <person name="Pan J."/>
            <person name="Luo Z.H."/>
            <person name="Li M."/>
        </authorList>
    </citation>
    <scope>NUCLEOTIDE SEQUENCE [LARGE SCALE GENOMIC DNA]</scope>
    <source>
        <strain evidence="16">HyVt-115</strain>
    </source>
</reference>
<evidence type="ECO:0000256" key="6">
    <source>
        <dbReference type="ARBA" id="ARBA00022989"/>
    </source>
</evidence>
<dbReference type="GO" id="GO:0012505">
    <property type="term" value="C:endomembrane system"/>
    <property type="evidence" value="ECO:0007669"/>
    <property type="project" value="UniProtKB-SubCell"/>
</dbReference>
<evidence type="ECO:0000256" key="15">
    <source>
        <dbReference type="SAM" id="Phobius"/>
    </source>
</evidence>
<evidence type="ECO:0000256" key="7">
    <source>
        <dbReference type="ARBA" id="ARBA00023065"/>
    </source>
</evidence>
<dbReference type="PANTHER" id="PTHR33445:SF1">
    <property type="entry name" value="ATP SYNTHASE SUBUNIT B"/>
    <property type="match status" value="1"/>
</dbReference>
<dbReference type="PANTHER" id="PTHR33445">
    <property type="entry name" value="ATP SYNTHASE SUBUNIT B', CHLOROPLASTIC"/>
    <property type="match status" value="1"/>
</dbReference>
<name>A0A7C0U5Q0_9BACT</name>
<dbReference type="GO" id="GO:0046961">
    <property type="term" value="F:proton-transporting ATPase activity, rotational mechanism"/>
    <property type="evidence" value="ECO:0007669"/>
    <property type="project" value="TreeGrafter"/>
</dbReference>
<keyword evidence="8 15" id="KW-0472">Membrane</keyword>
<evidence type="ECO:0000256" key="5">
    <source>
        <dbReference type="ARBA" id="ARBA00022781"/>
    </source>
</evidence>
<evidence type="ECO:0000256" key="3">
    <source>
        <dbReference type="ARBA" id="ARBA00022547"/>
    </source>
</evidence>
<keyword evidence="9" id="KW-0066">ATP synthesis</keyword>
<comment type="similarity">
    <text evidence="1 13">Belongs to the ATPase B chain family.</text>
</comment>
<dbReference type="InterPro" id="IPR002146">
    <property type="entry name" value="ATP_synth_b/b'su_bac/chlpt"/>
</dbReference>
<evidence type="ECO:0000256" key="10">
    <source>
        <dbReference type="ARBA" id="ARBA00025198"/>
    </source>
</evidence>
<dbReference type="GO" id="GO:0045259">
    <property type="term" value="C:proton-transporting ATP synthase complex"/>
    <property type="evidence" value="ECO:0007669"/>
    <property type="project" value="UniProtKB-KW"/>
</dbReference>
<feature type="coiled-coil region" evidence="14">
    <location>
        <begin position="73"/>
        <end position="121"/>
    </location>
</feature>
<evidence type="ECO:0000256" key="12">
    <source>
        <dbReference type="ARBA" id="ARBA00037847"/>
    </source>
</evidence>
<evidence type="ECO:0000256" key="14">
    <source>
        <dbReference type="SAM" id="Coils"/>
    </source>
</evidence>
<keyword evidence="5 13" id="KW-0375">Hydrogen ion transport</keyword>
<accession>A0A7C0U5Q0</accession>
<keyword evidence="2 13" id="KW-0813">Transport</keyword>
<feature type="transmembrane region" description="Helical" evidence="15">
    <location>
        <begin position="44"/>
        <end position="62"/>
    </location>
</feature>
<comment type="subcellular location">
    <subcellularLocation>
        <location evidence="12">Endomembrane system</location>
        <topology evidence="12">Single-pass membrane protein</topology>
    </subcellularLocation>
</comment>
<keyword evidence="14" id="KW-0175">Coiled coil</keyword>
<dbReference type="InterPro" id="IPR050059">
    <property type="entry name" value="ATP_synthase_B_chain"/>
</dbReference>
<evidence type="ECO:0000256" key="2">
    <source>
        <dbReference type="ARBA" id="ARBA00022448"/>
    </source>
</evidence>
<comment type="function">
    <text evidence="10">F(1)F(0) ATP synthase produces ATP from ADP in the presence of a proton or sodium gradient. F-type ATPases consist of two structural domains, F(1) containing the extramembraneous catalytic core and F(0) containing the membrane proton channel, linked together by a central stalk and a peripheral stalk. During catalysis, ATP synthesis in the catalytic domain of F(1) is coupled via a rotary mechanism of the central stalk subunits to proton translocation.</text>
</comment>
<dbReference type="GO" id="GO:0015986">
    <property type="term" value="P:proton motive force-driven ATP synthesis"/>
    <property type="evidence" value="ECO:0007669"/>
    <property type="project" value="InterPro"/>
</dbReference>
<evidence type="ECO:0000256" key="4">
    <source>
        <dbReference type="ARBA" id="ARBA00022692"/>
    </source>
</evidence>
<keyword evidence="7 13" id="KW-0406">Ion transport</keyword>
<comment type="caution">
    <text evidence="16">The sequence shown here is derived from an EMBL/GenBank/DDBJ whole genome shotgun (WGS) entry which is preliminary data.</text>
</comment>
<evidence type="ECO:0008006" key="17">
    <source>
        <dbReference type="Google" id="ProtNLM"/>
    </source>
</evidence>
<protein>
    <recommendedName>
        <fullName evidence="17">ATP synthase F0 subunit B</fullName>
    </recommendedName>
</protein>
<evidence type="ECO:0000313" key="16">
    <source>
        <dbReference type="EMBL" id="HDD52772.1"/>
    </source>
</evidence>
<feature type="non-terminal residue" evidence="16">
    <location>
        <position position="131"/>
    </location>
</feature>
<keyword evidence="4 13" id="KW-0812">Transmembrane</keyword>
<evidence type="ECO:0000256" key="9">
    <source>
        <dbReference type="ARBA" id="ARBA00023310"/>
    </source>
</evidence>
<keyword evidence="6 15" id="KW-1133">Transmembrane helix</keyword>
<proteinExistence type="inferred from homology"/>
<evidence type="ECO:0000256" key="13">
    <source>
        <dbReference type="RuleBase" id="RU003848"/>
    </source>
</evidence>